<dbReference type="AlphaFoldDB" id="A0A1Q9HK13"/>
<evidence type="ECO:0000313" key="2">
    <source>
        <dbReference type="Proteomes" id="UP000186313"/>
    </source>
</evidence>
<dbReference type="Proteomes" id="UP000186313">
    <property type="component" value="Unassembled WGS sequence"/>
</dbReference>
<proteinExistence type="predicted"/>
<dbReference type="EMBL" id="MJMJ01000012">
    <property type="protein sequence ID" value="OLQ90620.1"/>
    <property type="molecule type" value="Genomic_DNA"/>
</dbReference>
<comment type="caution">
    <text evidence="1">The sequence shown here is derived from an EMBL/GenBank/DDBJ whole genome shotgun (WGS) entry which is preliminary data.</text>
</comment>
<dbReference type="NCBIfam" id="TIGR03360">
    <property type="entry name" value="VI_minor_1"/>
    <property type="match status" value="1"/>
</dbReference>
<dbReference type="RefSeq" id="WP_075708415.1">
    <property type="nucleotide sequence ID" value="NZ_MJMJ01000012.1"/>
</dbReference>
<sequence length="215" mass="23685">MKMFNSLGFLLVVGVLYSNLSVAGDKALERLGQAQQCTSIAERLERLNCFDQLFNTPMVMARNEDVADDKPQAWHMAFDSTSDNQVLNLVKNGSEESGDAWLTLRARHVEGEQAPVLLMSCINNISRIELALPEAMDAARIRVSIARGPAQSWRSDDVGVLYSSAQGMPAIAMMKAMSKDSRLTLRSNAPQVDGLHFDTAQLSQALKPLKTRCGW</sequence>
<organism evidence="1 2">
    <name type="scientific">Vibrio panuliri</name>
    <dbReference type="NCBI Taxonomy" id="1381081"/>
    <lineage>
        <taxon>Bacteria</taxon>
        <taxon>Pseudomonadati</taxon>
        <taxon>Pseudomonadota</taxon>
        <taxon>Gammaproteobacteria</taxon>
        <taxon>Vibrionales</taxon>
        <taxon>Vibrionaceae</taxon>
        <taxon>Vibrio</taxon>
    </lineage>
</organism>
<evidence type="ECO:0000313" key="1">
    <source>
        <dbReference type="EMBL" id="OLQ90620.1"/>
    </source>
</evidence>
<dbReference type="InterPro" id="IPR017738">
    <property type="entry name" value="T6SS-assoc_VCA0118"/>
</dbReference>
<dbReference type="STRING" id="1381081.BIY22_06410"/>
<gene>
    <name evidence="1" type="ORF">BIY22_06410</name>
</gene>
<name>A0A1Q9HK13_9VIBR</name>
<protein>
    <submittedName>
        <fullName evidence="1">Type VI secretion system-associated protein</fullName>
    </submittedName>
</protein>
<accession>A0A1Q9HK13</accession>
<dbReference type="Pfam" id="PF11319">
    <property type="entry name" value="VasI"/>
    <property type="match status" value="1"/>
</dbReference>
<reference evidence="1 2" key="1">
    <citation type="submission" date="2016-09" db="EMBL/GenBank/DDBJ databases">
        <title>Genomic Taxonomy of the Vibrionaceae.</title>
        <authorList>
            <person name="Gonzalez-Castillo A."/>
            <person name="Gomez-Gil B."/>
            <person name="Enciso-Ibarra K."/>
        </authorList>
    </citation>
    <scope>NUCLEOTIDE SEQUENCE [LARGE SCALE GENOMIC DNA]</scope>
    <source>
        <strain evidence="1 2">CAIM 703</strain>
    </source>
</reference>